<accession>S7RDK5</accession>
<feature type="chain" id="PRO_5004556562" description="C2H2-type domain-containing protein" evidence="2">
    <location>
        <begin position="29"/>
        <end position="285"/>
    </location>
</feature>
<feature type="region of interest" description="Disordered" evidence="1">
    <location>
        <begin position="219"/>
        <end position="285"/>
    </location>
</feature>
<feature type="signal peptide" evidence="2">
    <location>
        <begin position="1"/>
        <end position="28"/>
    </location>
</feature>
<evidence type="ECO:0000256" key="2">
    <source>
        <dbReference type="SAM" id="SignalP"/>
    </source>
</evidence>
<dbReference type="OrthoDB" id="2758521at2759"/>
<proteinExistence type="predicted"/>
<evidence type="ECO:0008006" key="5">
    <source>
        <dbReference type="Google" id="ProtNLM"/>
    </source>
</evidence>
<organism evidence="3 4">
    <name type="scientific">Gloeophyllum trabeum (strain ATCC 11539 / FP-39264 / Madison 617)</name>
    <name type="common">Brown rot fungus</name>
    <dbReference type="NCBI Taxonomy" id="670483"/>
    <lineage>
        <taxon>Eukaryota</taxon>
        <taxon>Fungi</taxon>
        <taxon>Dikarya</taxon>
        <taxon>Basidiomycota</taxon>
        <taxon>Agaricomycotina</taxon>
        <taxon>Agaricomycetes</taxon>
        <taxon>Gloeophyllales</taxon>
        <taxon>Gloeophyllaceae</taxon>
        <taxon>Gloeophyllum</taxon>
    </lineage>
</organism>
<sequence length="285" mass="30583">MSRSASTCVSVRLLCLLYLSVISSPSLAQVGLLNVTVDDQNGDPITGIVPTYSPPTDWAAGEACKGCAIQFSADDRTHVYEETWHDATHRPTDAEPVEMIFQFTGVAVYLYCILFVVDGQPGTTNFDHYSAPTTQQYTFSVPVFSATSLTNAAHEIRLQSGGSLSSLVLFDYLIYTRQHAKASRSLDLEGSEKGYNVSPEGAPPNAVPSRQELLVVTENHDDEDSRISPFTAFPPPVHSTSSTDVTDSVWEAPGHDSQPDPREGGGDLGFTAAGDSKSSAVSNDS</sequence>
<evidence type="ECO:0000313" key="4">
    <source>
        <dbReference type="Proteomes" id="UP000030669"/>
    </source>
</evidence>
<feature type="compositionally biased region" description="Polar residues" evidence="1">
    <location>
        <begin position="276"/>
        <end position="285"/>
    </location>
</feature>
<dbReference type="OMA" id="GDIITHE"/>
<name>S7RDK5_GLOTA</name>
<dbReference type="AlphaFoldDB" id="S7RDK5"/>
<evidence type="ECO:0000256" key="1">
    <source>
        <dbReference type="SAM" id="MobiDB-lite"/>
    </source>
</evidence>
<keyword evidence="4" id="KW-1185">Reference proteome</keyword>
<protein>
    <recommendedName>
        <fullName evidence="5">C2H2-type domain-containing protein</fullName>
    </recommendedName>
</protein>
<feature type="region of interest" description="Disordered" evidence="1">
    <location>
        <begin position="185"/>
        <end position="207"/>
    </location>
</feature>
<dbReference type="GeneID" id="19309777"/>
<reference evidence="3 4" key="1">
    <citation type="journal article" date="2012" name="Science">
        <title>The Paleozoic origin of enzymatic lignin decomposition reconstructed from 31 fungal genomes.</title>
        <authorList>
            <person name="Floudas D."/>
            <person name="Binder M."/>
            <person name="Riley R."/>
            <person name="Barry K."/>
            <person name="Blanchette R.A."/>
            <person name="Henrissat B."/>
            <person name="Martinez A.T."/>
            <person name="Otillar R."/>
            <person name="Spatafora J.W."/>
            <person name="Yadav J.S."/>
            <person name="Aerts A."/>
            <person name="Benoit I."/>
            <person name="Boyd A."/>
            <person name="Carlson A."/>
            <person name="Copeland A."/>
            <person name="Coutinho P.M."/>
            <person name="de Vries R.P."/>
            <person name="Ferreira P."/>
            <person name="Findley K."/>
            <person name="Foster B."/>
            <person name="Gaskell J."/>
            <person name="Glotzer D."/>
            <person name="Gorecki P."/>
            <person name="Heitman J."/>
            <person name="Hesse C."/>
            <person name="Hori C."/>
            <person name="Igarashi K."/>
            <person name="Jurgens J.A."/>
            <person name="Kallen N."/>
            <person name="Kersten P."/>
            <person name="Kohler A."/>
            <person name="Kuees U."/>
            <person name="Kumar T.K.A."/>
            <person name="Kuo A."/>
            <person name="LaButti K."/>
            <person name="Larrondo L.F."/>
            <person name="Lindquist E."/>
            <person name="Ling A."/>
            <person name="Lombard V."/>
            <person name="Lucas S."/>
            <person name="Lundell T."/>
            <person name="Martin R."/>
            <person name="McLaughlin D.J."/>
            <person name="Morgenstern I."/>
            <person name="Morin E."/>
            <person name="Murat C."/>
            <person name="Nagy L.G."/>
            <person name="Nolan M."/>
            <person name="Ohm R.A."/>
            <person name="Patyshakuliyeva A."/>
            <person name="Rokas A."/>
            <person name="Ruiz-Duenas F.J."/>
            <person name="Sabat G."/>
            <person name="Salamov A."/>
            <person name="Samejima M."/>
            <person name="Schmutz J."/>
            <person name="Slot J.C."/>
            <person name="St John F."/>
            <person name="Stenlid J."/>
            <person name="Sun H."/>
            <person name="Sun S."/>
            <person name="Syed K."/>
            <person name="Tsang A."/>
            <person name="Wiebenga A."/>
            <person name="Young D."/>
            <person name="Pisabarro A."/>
            <person name="Eastwood D.C."/>
            <person name="Martin F."/>
            <person name="Cullen D."/>
            <person name="Grigoriev I.V."/>
            <person name="Hibbett D.S."/>
        </authorList>
    </citation>
    <scope>NUCLEOTIDE SEQUENCE [LARGE SCALE GENOMIC DNA]</scope>
    <source>
        <strain evidence="3 4">ATCC 11539</strain>
    </source>
</reference>
<feature type="compositionally biased region" description="Basic and acidic residues" evidence="1">
    <location>
        <begin position="253"/>
        <end position="265"/>
    </location>
</feature>
<dbReference type="EMBL" id="KB469308">
    <property type="protein sequence ID" value="EPQ52305.1"/>
    <property type="molecule type" value="Genomic_DNA"/>
</dbReference>
<evidence type="ECO:0000313" key="3">
    <source>
        <dbReference type="EMBL" id="EPQ52305.1"/>
    </source>
</evidence>
<dbReference type="Proteomes" id="UP000030669">
    <property type="component" value="Unassembled WGS sequence"/>
</dbReference>
<gene>
    <name evidence="3" type="ORF">GLOTRDRAFT_95918</name>
</gene>
<dbReference type="KEGG" id="gtr:GLOTRDRAFT_95918"/>
<dbReference type="RefSeq" id="XP_007869469.1">
    <property type="nucleotide sequence ID" value="XM_007871278.1"/>
</dbReference>
<feature type="compositionally biased region" description="Low complexity" evidence="1">
    <location>
        <begin position="238"/>
        <end position="249"/>
    </location>
</feature>
<keyword evidence="2" id="KW-0732">Signal</keyword>
<dbReference type="HOGENOM" id="CLU_976774_0_0_1"/>